<dbReference type="NCBIfam" id="NF047558">
    <property type="entry name" value="TPR_END_plus"/>
    <property type="match status" value="1"/>
</dbReference>
<dbReference type="Pfam" id="PF14559">
    <property type="entry name" value="TPR_19"/>
    <property type="match status" value="1"/>
</dbReference>
<feature type="signal peptide" evidence="4">
    <location>
        <begin position="1"/>
        <end position="20"/>
    </location>
</feature>
<feature type="repeat" description="TPR" evidence="3">
    <location>
        <begin position="233"/>
        <end position="266"/>
    </location>
</feature>
<dbReference type="PANTHER" id="PTHR44943">
    <property type="entry name" value="CELLULOSE SYNTHASE OPERON PROTEIN C"/>
    <property type="match status" value="1"/>
</dbReference>
<dbReference type="InterPro" id="IPR019734">
    <property type="entry name" value="TPR_rpt"/>
</dbReference>
<evidence type="ECO:0000313" key="6">
    <source>
        <dbReference type="Proteomes" id="UP000229307"/>
    </source>
</evidence>
<name>A0A2M7S4S1_9BACT</name>
<proteinExistence type="predicted"/>
<keyword evidence="2 3" id="KW-0802">TPR repeat</keyword>
<protein>
    <submittedName>
        <fullName evidence="5">Uncharacterized protein</fullName>
    </submittedName>
</protein>
<dbReference type="InterPro" id="IPR011990">
    <property type="entry name" value="TPR-like_helical_dom_sf"/>
</dbReference>
<keyword evidence="4" id="KW-0732">Signal</keyword>
<evidence type="ECO:0000256" key="4">
    <source>
        <dbReference type="SAM" id="SignalP"/>
    </source>
</evidence>
<organism evidence="5 6">
    <name type="scientific">Candidatus Desantisbacteria bacterium CG_4_10_14_0_8_um_filter_48_22</name>
    <dbReference type="NCBI Taxonomy" id="1974543"/>
    <lineage>
        <taxon>Bacteria</taxon>
        <taxon>Candidatus Desantisiibacteriota</taxon>
    </lineage>
</organism>
<keyword evidence="1" id="KW-0677">Repeat</keyword>
<evidence type="ECO:0000256" key="3">
    <source>
        <dbReference type="PROSITE-ProRule" id="PRU00339"/>
    </source>
</evidence>
<dbReference type="AlphaFoldDB" id="A0A2M7S4S1"/>
<dbReference type="SUPFAM" id="SSF48452">
    <property type="entry name" value="TPR-like"/>
    <property type="match status" value="1"/>
</dbReference>
<feature type="chain" id="PRO_5014831471" evidence="4">
    <location>
        <begin position="21"/>
        <end position="324"/>
    </location>
</feature>
<dbReference type="InterPro" id="IPR051685">
    <property type="entry name" value="Ycf3/AcsC/BcsC/TPR_MFPF"/>
</dbReference>
<evidence type="ECO:0000313" key="5">
    <source>
        <dbReference type="EMBL" id="PIZ14544.1"/>
    </source>
</evidence>
<feature type="repeat" description="TPR" evidence="3">
    <location>
        <begin position="76"/>
        <end position="109"/>
    </location>
</feature>
<dbReference type="SMART" id="SM00028">
    <property type="entry name" value="TPR"/>
    <property type="match status" value="5"/>
</dbReference>
<dbReference type="Pfam" id="PF13181">
    <property type="entry name" value="TPR_8"/>
    <property type="match status" value="1"/>
</dbReference>
<evidence type="ECO:0000256" key="1">
    <source>
        <dbReference type="ARBA" id="ARBA00022737"/>
    </source>
</evidence>
<dbReference type="PROSITE" id="PS50005">
    <property type="entry name" value="TPR"/>
    <property type="match status" value="3"/>
</dbReference>
<dbReference type="EMBL" id="PFMR01000338">
    <property type="protein sequence ID" value="PIZ14544.1"/>
    <property type="molecule type" value="Genomic_DNA"/>
</dbReference>
<comment type="caution">
    <text evidence="5">The sequence shown here is derived from an EMBL/GenBank/DDBJ whole genome shotgun (WGS) entry which is preliminary data.</text>
</comment>
<evidence type="ECO:0000256" key="2">
    <source>
        <dbReference type="ARBA" id="ARBA00022803"/>
    </source>
</evidence>
<sequence>MKKIFVTILMVIICAASAEAAETKTAKIKAKTKSKKPLEENVMLLHGMGAAALAREQYETAILYLKEVIRLEPKNAKAYSELGRAYCRTWNTTESLKVLKKAIALDPKLEAAYLNRAETYNRMRRSDEAIAECGKAIDINSSSLGAWGIMGIIQMSRGEDSRAIASFEKYAFFKELKDREMKEKYYMVMRSEQTEIAYDQNCYFLAQIYFKHNNFESAALNFERARPGYEADPFFYYFLATSYLKTGRYDNAIEEYLYGLDIAPEESGFMYNIACAYAKKADVKNSTEWLRKAIEKNPAFKKDAVQDEDFGLIREKPEFQELIR</sequence>
<accession>A0A2M7S4S1</accession>
<dbReference type="Gene3D" id="1.25.40.10">
    <property type="entry name" value="Tetratricopeptide repeat domain"/>
    <property type="match status" value="2"/>
</dbReference>
<dbReference type="Proteomes" id="UP000229307">
    <property type="component" value="Unassembled WGS sequence"/>
</dbReference>
<gene>
    <name evidence="5" type="ORF">COY52_12220</name>
</gene>
<feature type="repeat" description="TPR" evidence="3">
    <location>
        <begin position="42"/>
        <end position="75"/>
    </location>
</feature>
<dbReference type="Pfam" id="PF13432">
    <property type="entry name" value="TPR_16"/>
    <property type="match status" value="1"/>
</dbReference>
<reference evidence="6" key="1">
    <citation type="submission" date="2017-09" db="EMBL/GenBank/DDBJ databases">
        <title>Depth-based differentiation of microbial function through sediment-hosted aquifers and enrichment of novel symbionts in the deep terrestrial subsurface.</title>
        <authorList>
            <person name="Probst A.J."/>
            <person name="Ladd B."/>
            <person name="Jarett J.K."/>
            <person name="Geller-Mcgrath D.E."/>
            <person name="Sieber C.M.K."/>
            <person name="Emerson J.B."/>
            <person name="Anantharaman K."/>
            <person name="Thomas B.C."/>
            <person name="Malmstrom R."/>
            <person name="Stieglmeier M."/>
            <person name="Klingl A."/>
            <person name="Woyke T."/>
            <person name="Ryan C.M."/>
            <person name="Banfield J.F."/>
        </authorList>
    </citation>
    <scope>NUCLEOTIDE SEQUENCE [LARGE SCALE GENOMIC DNA]</scope>
</reference>
<dbReference type="PANTHER" id="PTHR44943:SF8">
    <property type="entry name" value="TPR REPEAT-CONTAINING PROTEIN MJ0263"/>
    <property type="match status" value="1"/>
</dbReference>